<accession>A0A377XFW7</accession>
<name>A0A377XFW7_KLEPN</name>
<dbReference type="Proteomes" id="UP000254340">
    <property type="component" value="Unassembled WGS sequence"/>
</dbReference>
<gene>
    <name evidence="1" type="ORF">NCTC5047_02663</name>
</gene>
<sequence>MPSVRNEPDEMVAAWSAGLWESPPARATSRAFQGVSSSMVVLAHFDITQMGFHLRHIAQRLQQCHPKRAPVAPVIPIISFIPDLITFCSCANFIYKLPPPAIIGKIVRIRAHF</sequence>
<evidence type="ECO:0000313" key="1">
    <source>
        <dbReference type="EMBL" id="STT81730.1"/>
    </source>
</evidence>
<dbReference type="AlphaFoldDB" id="A0A377XFW7"/>
<protein>
    <submittedName>
        <fullName evidence="1">Uncharacterized protein</fullName>
    </submittedName>
</protein>
<organism evidence="1 2">
    <name type="scientific">Klebsiella pneumoniae</name>
    <dbReference type="NCBI Taxonomy" id="573"/>
    <lineage>
        <taxon>Bacteria</taxon>
        <taxon>Pseudomonadati</taxon>
        <taxon>Pseudomonadota</taxon>
        <taxon>Gammaproteobacteria</taxon>
        <taxon>Enterobacterales</taxon>
        <taxon>Enterobacteriaceae</taxon>
        <taxon>Klebsiella/Raoultella group</taxon>
        <taxon>Klebsiella</taxon>
        <taxon>Klebsiella pneumoniae complex</taxon>
    </lineage>
</organism>
<reference evidence="1 2" key="1">
    <citation type="submission" date="2018-06" db="EMBL/GenBank/DDBJ databases">
        <authorList>
            <consortium name="Pathogen Informatics"/>
            <person name="Doyle S."/>
        </authorList>
    </citation>
    <scope>NUCLEOTIDE SEQUENCE [LARGE SCALE GENOMIC DNA]</scope>
    <source>
        <strain evidence="1 2">NCTC5047</strain>
    </source>
</reference>
<dbReference type="EMBL" id="UGLH01000006">
    <property type="protein sequence ID" value="STT81730.1"/>
    <property type="molecule type" value="Genomic_DNA"/>
</dbReference>
<evidence type="ECO:0000313" key="2">
    <source>
        <dbReference type="Proteomes" id="UP000254340"/>
    </source>
</evidence>
<proteinExistence type="predicted"/>